<dbReference type="Pfam" id="PF02770">
    <property type="entry name" value="Acyl-CoA_dh_M"/>
    <property type="match status" value="1"/>
</dbReference>
<evidence type="ECO:0000259" key="23">
    <source>
        <dbReference type="Pfam" id="PF01756"/>
    </source>
</evidence>
<keyword evidence="10" id="KW-0443">Lipid metabolism</keyword>
<evidence type="ECO:0000256" key="15">
    <source>
        <dbReference type="ARBA" id="ARBA00048405"/>
    </source>
</evidence>
<dbReference type="FunFam" id="1.20.140.10:FF:000007">
    <property type="entry name" value="Acyl-coenzyme A oxidase"/>
    <property type="match status" value="1"/>
</dbReference>
<dbReference type="FunFam" id="2.40.110.10:FF:000005">
    <property type="entry name" value="Acyl-coenzyme A oxidase"/>
    <property type="match status" value="1"/>
</dbReference>
<dbReference type="InterPro" id="IPR002655">
    <property type="entry name" value="Acyl-CoA_oxidase_C"/>
</dbReference>
<comment type="catalytic activity">
    <reaction evidence="14">
        <text>hexadecanoyl-CoA + O2 = (2E)-hexadecenoyl-CoA + H2O2</text>
        <dbReference type="Rhea" id="RHEA:40167"/>
        <dbReference type="ChEBI" id="CHEBI:15379"/>
        <dbReference type="ChEBI" id="CHEBI:16240"/>
        <dbReference type="ChEBI" id="CHEBI:57379"/>
        <dbReference type="ChEBI" id="CHEBI:61526"/>
    </reaction>
    <physiologicalReaction direction="left-to-right" evidence="14">
        <dbReference type="Rhea" id="RHEA:40168"/>
    </physiologicalReaction>
</comment>
<evidence type="ECO:0000256" key="13">
    <source>
        <dbReference type="ARBA" id="ARBA00036704"/>
    </source>
</evidence>
<evidence type="ECO:0000259" key="24">
    <source>
        <dbReference type="Pfam" id="PF02770"/>
    </source>
</evidence>
<dbReference type="FunFam" id="1.20.140.10:FF:000010">
    <property type="entry name" value="Acyl-coenzyme A oxidase"/>
    <property type="match status" value="1"/>
</dbReference>
<dbReference type="InterPro" id="IPR009100">
    <property type="entry name" value="AcylCoA_DH/oxidase_NM_dom_sf"/>
</dbReference>
<evidence type="ECO:0000259" key="25">
    <source>
        <dbReference type="Pfam" id="PF22924"/>
    </source>
</evidence>
<feature type="domain" description="Acyl-CoA oxidase C-terminal" evidence="23">
    <location>
        <begin position="481"/>
        <end position="657"/>
    </location>
</feature>
<feature type="binding site" evidence="22">
    <location>
        <position position="168"/>
    </location>
    <ligand>
        <name>FAD</name>
        <dbReference type="ChEBI" id="CHEBI:57692"/>
    </ligand>
</feature>
<dbReference type="PANTHER" id="PTHR10909">
    <property type="entry name" value="ELECTRON TRANSPORT OXIDOREDUCTASE"/>
    <property type="match status" value="1"/>
</dbReference>
<keyword evidence="9" id="KW-0560">Oxidoreductase</keyword>
<protein>
    <recommendedName>
        <fullName evidence="18">Peroxisomal acyl-coenzyme A oxidase 3</fullName>
        <ecNumber evidence="5">1.3.3.6</ecNumber>
    </recommendedName>
    <alternativeName>
        <fullName evidence="20">Branched-chain acyl-CoA oxidase</fullName>
    </alternativeName>
    <alternativeName>
        <fullName evidence="19">Pristanoyl-CoA oxidase</fullName>
    </alternativeName>
</protein>
<name>A0A091MKI8_9PASS</name>
<evidence type="ECO:0000256" key="21">
    <source>
        <dbReference type="PIRSR" id="PIRSR000168-1"/>
    </source>
</evidence>
<feature type="non-terminal residue" evidence="26">
    <location>
        <position position="669"/>
    </location>
</feature>
<dbReference type="InterPro" id="IPR012258">
    <property type="entry name" value="Acyl-CoA_oxidase"/>
</dbReference>
<sequence length="669" mass="75336">LLPDFPKGPLCRYRNRASFNWKEMAVLVDGEDIIQLKNRIFSALESDPLFAHHPGEDLCREKYQELTFLRCKRLFEYDFLTQQEIMENPSRIFSMVLCVGMYDWSVSLQFFLHCAVSTVQEIFGCFALTELSHGTNAKGIRTTATFDRSTQEFIINTPDFEAAKFWVGNMGKHATHAVLYAQLYTPDGQCEGLHSFLVQIRDTKTLLPMPGVMVGDIGKKIGQNGLDNGFAMFHNVRIPKENILNIAGDVTAEGKYSSSVKDVKERFSAALGSLSTGRIMITAISATNLKLAIAIAIRFSAARRQFGPTDGEEIPVLEYQTQQWRLLPYLAAAYALDYFSKSLFENFIEFYAGVLTKQRSQRQADLGREIHALSAASKPLSSWTAQQAAQECREACGGHGYLAMNRLGEIRNDNDPNCTYEGDNNVLLQQTSTYLMSWMNCIRNKAPFESPLGTINILQDYHHILGRKFTAISVEDCMDSSVPLAAYKWLVCYLLRESDLKLSKEKQAGRSSFEARNNCQVYYCRTLAIAFMEQTVLQRYHDYTHGPNIPSALQPVLKNLSALYGLWSLSKHLAVLYQGGYVSGEQPGRFIQDAILELCCRLKDDAVALVDVLAPPDFILNSPIGKASGELYKNMWGEILQGSKVLSRPSWWAEFCTNKPVIGRLRSRL</sequence>
<dbReference type="SUPFAM" id="SSF47203">
    <property type="entry name" value="Acyl-CoA dehydrogenase C-terminal domain-like"/>
    <property type="match status" value="2"/>
</dbReference>
<reference evidence="26 27" key="1">
    <citation type="submission" date="2014-04" db="EMBL/GenBank/DDBJ databases">
        <title>Genome evolution of avian class.</title>
        <authorList>
            <person name="Zhang G."/>
            <person name="Li C."/>
        </authorList>
    </citation>
    <scope>NUCLEOTIDE SEQUENCE [LARGE SCALE GENOMIC DNA]</scope>
    <source>
        <strain evidence="26">BGI_N310</strain>
    </source>
</reference>
<comment type="cofactor">
    <cofactor evidence="1">
        <name>FAD</name>
        <dbReference type="ChEBI" id="CHEBI:57692"/>
    </cofactor>
</comment>
<dbReference type="Proteomes" id="UP000053537">
    <property type="component" value="Unassembled WGS sequence"/>
</dbReference>
<feature type="domain" description="Acyl-CoA oxidase/dehydrogenase middle" evidence="24">
    <location>
        <begin position="125"/>
        <end position="236"/>
    </location>
</feature>
<evidence type="ECO:0000256" key="16">
    <source>
        <dbReference type="ARBA" id="ARBA00053000"/>
    </source>
</evidence>
<dbReference type="GO" id="GO:0071949">
    <property type="term" value="F:FAD binding"/>
    <property type="evidence" value="ECO:0007669"/>
    <property type="project" value="InterPro"/>
</dbReference>
<evidence type="ECO:0000256" key="4">
    <source>
        <dbReference type="ARBA" id="ARBA00006288"/>
    </source>
</evidence>
<comment type="similarity">
    <text evidence="4">Belongs to the acyl-CoA oxidase family.</text>
</comment>
<dbReference type="GO" id="GO:0033540">
    <property type="term" value="P:fatty acid beta-oxidation using acyl-CoA oxidase"/>
    <property type="evidence" value="ECO:0007669"/>
    <property type="project" value="TreeGrafter"/>
</dbReference>
<dbReference type="PANTHER" id="PTHR10909:SF390">
    <property type="entry name" value="PEROXISOMAL ACYL-COENZYME A OXIDASE 3"/>
    <property type="match status" value="1"/>
</dbReference>
<dbReference type="GO" id="GO:0005504">
    <property type="term" value="F:fatty acid binding"/>
    <property type="evidence" value="ECO:0007669"/>
    <property type="project" value="TreeGrafter"/>
</dbReference>
<evidence type="ECO:0000256" key="17">
    <source>
        <dbReference type="ARBA" id="ARBA00059159"/>
    </source>
</evidence>
<dbReference type="GO" id="GO:0016402">
    <property type="term" value="F:pristanoyl-CoA oxidase activity"/>
    <property type="evidence" value="ECO:0007669"/>
    <property type="project" value="TreeGrafter"/>
</dbReference>
<comment type="function">
    <text evidence="17">Oxidizes the CoA-esters of 2-methyl-branched fatty acids.</text>
</comment>
<evidence type="ECO:0000256" key="5">
    <source>
        <dbReference type="ARBA" id="ARBA00012870"/>
    </source>
</evidence>
<dbReference type="Pfam" id="PF01756">
    <property type="entry name" value="ACOX"/>
    <property type="match status" value="1"/>
</dbReference>
<evidence type="ECO:0000256" key="10">
    <source>
        <dbReference type="ARBA" id="ARBA00023098"/>
    </source>
</evidence>
<keyword evidence="8" id="KW-0276">Fatty acid metabolism</keyword>
<evidence type="ECO:0000256" key="1">
    <source>
        <dbReference type="ARBA" id="ARBA00001974"/>
    </source>
</evidence>
<dbReference type="Gene3D" id="1.20.140.10">
    <property type="entry name" value="Butyryl-CoA Dehydrogenase, subunit A, domain 3"/>
    <property type="match status" value="2"/>
</dbReference>
<evidence type="ECO:0000313" key="27">
    <source>
        <dbReference type="Proteomes" id="UP000053537"/>
    </source>
</evidence>
<evidence type="ECO:0000256" key="19">
    <source>
        <dbReference type="ARBA" id="ARBA00077561"/>
    </source>
</evidence>
<comment type="catalytic activity">
    <reaction evidence="13">
        <text>hexadecanedioyl-CoA + O2 = (2E)-hexadecenedioyl-CoA + H2O2</text>
        <dbReference type="Rhea" id="RHEA:40275"/>
        <dbReference type="ChEBI" id="CHEBI:15379"/>
        <dbReference type="ChEBI" id="CHEBI:16240"/>
        <dbReference type="ChEBI" id="CHEBI:77075"/>
        <dbReference type="ChEBI" id="CHEBI:77085"/>
    </reaction>
    <physiologicalReaction direction="left-to-right" evidence="13">
        <dbReference type="Rhea" id="RHEA:40276"/>
    </physiologicalReaction>
</comment>
<comment type="pathway">
    <text evidence="3">Lipid metabolism; peroxisomal fatty acid beta-oxidation.</text>
</comment>
<evidence type="ECO:0000256" key="18">
    <source>
        <dbReference type="ARBA" id="ARBA00073239"/>
    </source>
</evidence>
<keyword evidence="6" id="KW-0285">Flavoprotein</keyword>
<evidence type="ECO:0000256" key="12">
    <source>
        <dbReference type="ARBA" id="ARBA00036397"/>
    </source>
</evidence>
<dbReference type="AlphaFoldDB" id="A0A091MKI8"/>
<dbReference type="SUPFAM" id="SSF56645">
    <property type="entry name" value="Acyl-CoA dehydrogenase NM domain-like"/>
    <property type="match status" value="1"/>
</dbReference>
<feature type="non-terminal residue" evidence="26">
    <location>
        <position position="1"/>
    </location>
</feature>
<dbReference type="InterPro" id="IPR036250">
    <property type="entry name" value="AcylCo_DH-like_C"/>
</dbReference>
<dbReference type="Gene3D" id="2.40.110.10">
    <property type="entry name" value="Butyryl-CoA Dehydrogenase, subunit A, domain 2"/>
    <property type="match status" value="1"/>
</dbReference>
<evidence type="ECO:0000313" key="26">
    <source>
        <dbReference type="EMBL" id="KFP76390.1"/>
    </source>
</evidence>
<feature type="binding site" evidence="22">
    <location>
        <position position="129"/>
    </location>
    <ligand>
        <name>FAD</name>
        <dbReference type="ChEBI" id="CHEBI:57692"/>
    </ligand>
</feature>
<evidence type="ECO:0000256" key="6">
    <source>
        <dbReference type="ARBA" id="ARBA00022630"/>
    </source>
</evidence>
<feature type="active site" description="Proton acceptor" evidence="21">
    <location>
        <position position="421"/>
    </location>
</feature>
<organism evidence="26 27">
    <name type="scientific">Acanthisitta chloris</name>
    <name type="common">rifleman</name>
    <dbReference type="NCBI Taxonomy" id="57068"/>
    <lineage>
        <taxon>Eukaryota</taxon>
        <taxon>Metazoa</taxon>
        <taxon>Chordata</taxon>
        <taxon>Craniata</taxon>
        <taxon>Vertebrata</taxon>
        <taxon>Euteleostomi</taxon>
        <taxon>Archelosauria</taxon>
        <taxon>Archosauria</taxon>
        <taxon>Dinosauria</taxon>
        <taxon>Saurischia</taxon>
        <taxon>Theropoda</taxon>
        <taxon>Coelurosauria</taxon>
        <taxon>Aves</taxon>
        <taxon>Neognathae</taxon>
        <taxon>Neoaves</taxon>
        <taxon>Telluraves</taxon>
        <taxon>Australaves</taxon>
        <taxon>Passeriformes</taxon>
        <taxon>Acanthisittidae</taxon>
        <taxon>Acanthisitta</taxon>
    </lineage>
</organism>
<dbReference type="EMBL" id="KK830816">
    <property type="protein sequence ID" value="KFP76390.1"/>
    <property type="molecule type" value="Genomic_DNA"/>
</dbReference>
<dbReference type="PIRSF" id="PIRSF000168">
    <property type="entry name" value="Acyl-CoA_oxidase"/>
    <property type="match status" value="1"/>
</dbReference>
<evidence type="ECO:0000256" key="20">
    <source>
        <dbReference type="ARBA" id="ARBA00078217"/>
    </source>
</evidence>
<gene>
    <name evidence="26" type="ORF">N310_10600</name>
</gene>
<keyword evidence="11" id="KW-0576">Peroxisome</keyword>
<dbReference type="InterPro" id="IPR055060">
    <property type="entry name" value="ACOX_C_alpha1"/>
</dbReference>
<evidence type="ECO:0000256" key="11">
    <source>
        <dbReference type="ARBA" id="ARBA00023140"/>
    </source>
</evidence>
<keyword evidence="7 22" id="KW-0274">FAD</keyword>
<proteinExistence type="inferred from homology"/>
<evidence type="ECO:0000256" key="9">
    <source>
        <dbReference type="ARBA" id="ARBA00023002"/>
    </source>
</evidence>
<evidence type="ECO:0000256" key="22">
    <source>
        <dbReference type="PIRSR" id="PIRSR000168-2"/>
    </source>
</evidence>
<evidence type="ECO:0000256" key="8">
    <source>
        <dbReference type="ARBA" id="ARBA00022832"/>
    </source>
</evidence>
<dbReference type="Pfam" id="PF22924">
    <property type="entry name" value="ACOX_C_alpha1"/>
    <property type="match status" value="1"/>
</dbReference>
<comment type="catalytic activity">
    <reaction evidence="15">
        <text>tetracosanoyl-CoA + O2 = (2E)-tetracosenoyl-CoA + H2O2</text>
        <dbReference type="Rhea" id="RHEA:40319"/>
        <dbReference type="ChEBI" id="CHEBI:15379"/>
        <dbReference type="ChEBI" id="CHEBI:16240"/>
        <dbReference type="ChEBI" id="CHEBI:65052"/>
        <dbReference type="ChEBI" id="CHEBI:74693"/>
    </reaction>
    <physiologicalReaction direction="left-to-right" evidence="15">
        <dbReference type="Rhea" id="RHEA:40320"/>
    </physiologicalReaction>
</comment>
<accession>A0A091MKI8</accession>
<evidence type="ECO:0000256" key="7">
    <source>
        <dbReference type="ARBA" id="ARBA00022827"/>
    </source>
</evidence>
<feature type="domain" description="Acyl-CoA oxidase C-alpha1" evidence="25">
    <location>
        <begin position="272"/>
        <end position="436"/>
    </location>
</feature>
<evidence type="ECO:0000256" key="14">
    <source>
        <dbReference type="ARBA" id="ARBA00036893"/>
    </source>
</evidence>
<dbReference type="GO" id="GO:0005777">
    <property type="term" value="C:peroxisome"/>
    <property type="evidence" value="ECO:0007669"/>
    <property type="project" value="UniProtKB-SubCell"/>
</dbReference>
<dbReference type="EC" id="1.3.3.6" evidence="5"/>
<comment type="catalytic activity">
    <reaction evidence="16">
        <text>(2S)-pristanoyl-CoA + O2 = (2E)-pristenoyl-CoA + H2O2</text>
        <dbReference type="Rhea" id="RHEA:40459"/>
        <dbReference type="ChEBI" id="CHEBI:15379"/>
        <dbReference type="ChEBI" id="CHEBI:16240"/>
        <dbReference type="ChEBI" id="CHEBI:77099"/>
        <dbReference type="ChEBI" id="CHEBI:77293"/>
    </reaction>
    <physiologicalReaction direction="left-to-right" evidence="16">
        <dbReference type="Rhea" id="RHEA:40460"/>
    </physiologicalReaction>
</comment>
<comment type="subcellular location">
    <subcellularLocation>
        <location evidence="2">Peroxisome</location>
    </subcellularLocation>
</comment>
<dbReference type="InterPro" id="IPR006091">
    <property type="entry name" value="Acyl-CoA_Oxase/DH_mid-dom"/>
</dbReference>
<evidence type="ECO:0000256" key="2">
    <source>
        <dbReference type="ARBA" id="ARBA00004275"/>
    </source>
</evidence>
<keyword evidence="27" id="KW-1185">Reference proteome</keyword>
<dbReference type="GO" id="GO:0055088">
    <property type="term" value="P:lipid homeostasis"/>
    <property type="evidence" value="ECO:0007669"/>
    <property type="project" value="TreeGrafter"/>
</dbReference>
<dbReference type="InterPro" id="IPR046373">
    <property type="entry name" value="Acyl-CoA_Oxase/DH_mid-dom_sf"/>
</dbReference>
<evidence type="ECO:0000256" key="3">
    <source>
        <dbReference type="ARBA" id="ARBA00004846"/>
    </source>
</evidence>
<comment type="catalytic activity">
    <reaction evidence="12">
        <text>a 2,3-saturated acyl-CoA + O2 = a (2E)-enoyl-CoA + H2O2</text>
        <dbReference type="Rhea" id="RHEA:38959"/>
        <dbReference type="ChEBI" id="CHEBI:15379"/>
        <dbReference type="ChEBI" id="CHEBI:16240"/>
        <dbReference type="ChEBI" id="CHEBI:58856"/>
        <dbReference type="ChEBI" id="CHEBI:65111"/>
        <dbReference type="EC" id="1.3.3.6"/>
    </reaction>
    <physiologicalReaction direction="left-to-right" evidence="12">
        <dbReference type="Rhea" id="RHEA:38960"/>
    </physiologicalReaction>
</comment>